<dbReference type="Proteomes" id="UP000030645">
    <property type="component" value="Unassembled WGS sequence"/>
</dbReference>
<keyword evidence="9 23" id="KW-0418">Kinase</keyword>
<dbReference type="PROSITE" id="PS00107">
    <property type="entry name" value="PROTEIN_KINASE_ATP"/>
    <property type="match status" value="1"/>
</dbReference>
<dbReference type="InterPro" id="IPR017441">
    <property type="entry name" value="Protein_kinase_ATP_BS"/>
</dbReference>
<keyword evidence="12 19" id="KW-0472">Membrane</keyword>
<keyword evidence="6 20" id="KW-0732">Signal</keyword>
<evidence type="ECO:0000256" key="13">
    <source>
        <dbReference type="ARBA" id="ARBA00023170"/>
    </source>
</evidence>
<evidence type="ECO:0000256" key="16">
    <source>
        <dbReference type="ARBA" id="ARBA00048679"/>
    </source>
</evidence>
<dbReference type="InterPro" id="IPR038408">
    <property type="entry name" value="GNK2_sf"/>
</dbReference>
<keyword evidence="14" id="KW-0325">Glycoprotein</keyword>
<comment type="catalytic activity">
    <reaction evidence="16">
        <text>L-seryl-[protein] + ATP = O-phospho-L-seryl-[protein] + ADP + H(+)</text>
        <dbReference type="Rhea" id="RHEA:17989"/>
        <dbReference type="Rhea" id="RHEA-COMP:9863"/>
        <dbReference type="Rhea" id="RHEA-COMP:11604"/>
        <dbReference type="ChEBI" id="CHEBI:15378"/>
        <dbReference type="ChEBI" id="CHEBI:29999"/>
        <dbReference type="ChEBI" id="CHEBI:30616"/>
        <dbReference type="ChEBI" id="CHEBI:83421"/>
        <dbReference type="ChEBI" id="CHEBI:456216"/>
        <dbReference type="EC" id="2.7.11.1"/>
    </reaction>
</comment>
<dbReference type="EMBL" id="KE344648">
    <property type="protein sequence ID" value="EXB74536.1"/>
    <property type="molecule type" value="Genomic_DNA"/>
</dbReference>
<evidence type="ECO:0000256" key="12">
    <source>
        <dbReference type="ARBA" id="ARBA00023136"/>
    </source>
</evidence>
<reference evidence="24" key="1">
    <citation type="submission" date="2013-01" db="EMBL/GenBank/DDBJ databases">
        <title>Draft Genome Sequence of a Mulberry Tree, Morus notabilis C.K. Schneid.</title>
        <authorList>
            <person name="He N."/>
            <person name="Zhao S."/>
        </authorList>
    </citation>
    <scope>NUCLEOTIDE SEQUENCE</scope>
</reference>
<keyword evidence="24" id="KW-1185">Reference proteome</keyword>
<dbReference type="GO" id="GO:0004674">
    <property type="term" value="F:protein serine/threonine kinase activity"/>
    <property type="evidence" value="ECO:0007669"/>
    <property type="project" value="UniProtKB-KW"/>
</dbReference>
<keyword evidence="3 18" id="KW-0723">Serine/threonine-protein kinase</keyword>
<evidence type="ECO:0000256" key="8">
    <source>
        <dbReference type="ARBA" id="ARBA00022741"/>
    </source>
</evidence>
<evidence type="ECO:0000256" key="6">
    <source>
        <dbReference type="ARBA" id="ARBA00022729"/>
    </source>
</evidence>
<gene>
    <name evidence="23" type="ORF">L484_026233</name>
</gene>
<dbReference type="Gene3D" id="3.30.200.20">
    <property type="entry name" value="Phosphorylase Kinase, domain 1"/>
    <property type="match status" value="1"/>
</dbReference>
<evidence type="ECO:0000256" key="2">
    <source>
        <dbReference type="ARBA" id="ARBA00012513"/>
    </source>
</evidence>
<dbReference type="GO" id="GO:0042742">
    <property type="term" value="P:defense response to bacterium"/>
    <property type="evidence" value="ECO:0007669"/>
    <property type="project" value="TreeGrafter"/>
</dbReference>
<feature type="chain" id="PRO_5004929242" description="non-specific serine/threonine protein kinase" evidence="20">
    <location>
        <begin position="25"/>
        <end position="498"/>
    </location>
</feature>
<dbReference type="InterPro" id="IPR011009">
    <property type="entry name" value="Kinase-like_dom_sf"/>
</dbReference>
<feature type="domain" description="Protein kinase" evidence="21">
    <location>
        <begin position="339"/>
        <end position="498"/>
    </location>
</feature>
<dbReference type="Pfam" id="PF00069">
    <property type="entry name" value="Pkinase"/>
    <property type="match status" value="1"/>
</dbReference>
<evidence type="ECO:0000313" key="24">
    <source>
        <dbReference type="Proteomes" id="UP000030645"/>
    </source>
</evidence>
<protein>
    <recommendedName>
        <fullName evidence="2">non-specific serine/threonine protein kinase</fullName>
        <ecNumber evidence="2">2.7.11.1</ecNumber>
    </recommendedName>
</protein>
<evidence type="ECO:0000256" key="11">
    <source>
        <dbReference type="ARBA" id="ARBA00022989"/>
    </source>
</evidence>
<evidence type="ECO:0000256" key="7">
    <source>
        <dbReference type="ARBA" id="ARBA00022737"/>
    </source>
</evidence>
<evidence type="ECO:0000259" key="21">
    <source>
        <dbReference type="PROSITE" id="PS50011"/>
    </source>
</evidence>
<feature type="domain" description="Gnk2-homologous" evidence="22">
    <location>
        <begin position="142"/>
        <end position="250"/>
    </location>
</feature>
<dbReference type="Pfam" id="PF01657">
    <property type="entry name" value="Stress-antifung"/>
    <property type="match status" value="2"/>
</dbReference>
<keyword evidence="4" id="KW-0808">Transferase</keyword>
<dbReference type="EC" id="2.7.11.1" evidence="2"/>
<comment type="subcellular location">
    <subcellularLocation>
        <location evidence="1">Membrane</location>
        <topology evidence="1">Single-pass membrane protein</topology>
    </subcellularLocation>
</comment>
<dbReference type="SMART" id="SM00220">
    <property type="entry name" value="S_TKc"/>
    <property type="match status" value="1"/>
</dbReference>
<comment type="catalytic activity">
    <reaction evidence="15">
        <text>L-threonyl-[protein] + ATP = O-phospho-L-threonyl-[protein] + ADP + H(+)</text>
        <dbReference type="Rhea" id="RHEA:46608"/>
        <dbReference type="Rhea" id="RHEA-COMP:11060"/>
        <dbReference type="Rhea" id="RHEA-COMP:11605"/>
        <dbReference type="ChEBI" id="CHEBI:15378"/>
        <dbReference type="ChEBI" id="CHEBI:30013"/>
        <dbReference type="ChEBI" id="CHEBI:30616"/>
        <dbReference type="ChEBI" id="CHEBI:61977"/>
        <dbReference type="ChEBI" id="CHEBI:456216"/>
        <dbReference type="EC" id="2.7.11.1"/>
    </reaction>
</comment>
<keyword evidence="8 17" id="KW-0547">Nucleotide-binding</keyword>
<dbReference type="STRING" id="981085.W9R683"/>
<dbReference type="Gene3D" id="3.30.430.20">
    <property type="entry name" value="Gnk2 domain, C-X8-C-X2-C motif"/>
    <property type="match status" value="2"/>
</dbReference>
<dbReference type="FunFam" id="3.30.430.20:FF:000002">
    <property type="entry name" value="Cysteine-rich receptor-like protein kinase 10"/>
    <property type="match status" value="1"/>
</dbReference>
<accession>W9R683</accession>
<evidence type="ECO:0000256" key="19">
    <source>
        <dbReference type="SAM" id="Phobius"/>
    </source>
</evidence>
<dbReference type="GO" id="GO:0005886">
    <property type="term" value="C:plasma membrane"/>
    <property type="evidence" value="ECO:0007669"/>
    <property type="project" value="TreeGrafter"/>
</dbReference>
<evidence type="ECO:0000259" key="22">
    <source>
        <dbReference type="PROSITE" id="PS51473"/>
    </source>
</evidence>
<evidence type="ECO:0000256" key="5">
    <source>
        <dbReference type="ARBA" id="ARBA00022692"/>
    </source>
</evidence>
<dbReference type="PANTHER" id="PTHR27002:SF1050">
    <property type="entry name" value="CYSTEINE-RICH RECEPTOR-LIKE PROTEIN KINASE 5"/>
    <property type="match status" value="1"/>
</dbReference>
<sequence length="498" mass="54946">MKIILVVITISLVTIDTIASEAAALPTYLSHACENSTTFTSNSTYAYNLNVLLYKLDACASNDSDFSYVPDTSKPSDPVFGLFLCRGDVTSLICQDCVVNAYIEIQRLCPVEKDAVIWYEECLLRYSDQPIYAISETNPVKSILGSRTASTNNVMDDNQLLLLDNMVNTLAVKAANISDEQTKKFATGEQNFTGSETVYGLAQCTPDLSVAGCSTCLRSAIKEIQTCCNGQRSARILLPSCFIMYDLYMFFNDTALETPTPPPPPPGKKKISSVAIVAIVVPLGVTALVVVTAGGYFIRRRARKKYNALITQETAANDITMKDSLQFDFKSIETATTKFSDYNMLGKGGFGEVYKGTLPNGREIAVKRLSKSSGQGALEFKNEVVLVAKLQHRNLVRLLGFCLDGDERILVYEYVPNKSHPKKQGQLNWSARCNIIEGIARGILYLHEDSRLKIIHRDLKASNILLDKRMNPKVSDFGMAKMFGVDQTQGNTRRIVGT</sequence>
<dbReference type="InterPro" id="IPR008271">
    <property type="entry name" value="Ser/Thr_kinase_AS"/>
</dbReference>
<evidence type="ECO:0000256" key="10">
    <source>
        <dbReference type="ARBA" id="ARBA00022840"/>
    </source>
</evidence>
<dbReference type="GO" id="GO:0005524">
    <property type="term" value="F:ATP binding"/>
    <property type="evidence" value="ECO:0007669"/>
    <property type="project" value="UniProtKB-UniRule"/>
</dbReference>
<feature type="binding site" evidence="17">
    <location>
        <position position="367"/>
    </location>
    <ligand>
        <name>ATP</name>
        <dbReference type="ChEBI" id="CHEBI:30616"/>
    </ligand>
</feature>
<dbReference type="FunFam" id="3.30.200.20:FF:000727">
    <property type="entry name" value="Cysteine-rich RLK (RECEPTOR-like protein kinase) 23"/>
    <property type="match status" value="1"/>
</dbReference>
<comment type="similarity">
    <text evidence="18">Belongs to the protein kinase superfamily.</text>
</comment>
<dbReference type="eggNOG" id="ENOG502QWDY">
    <property type="taxonomic scope" value="Eukaryota"/>
</dbReference>
<keyword evidence="10 17" id="KW-0067">ATP-binding</keyword>
<dbReference type="InterPro" id="IPR002902">
    <property type="entry name" value="GNK2"/>
</dbReference>
<feature type="domain" description="Gnk2-homologous" evidence="22">
    <location>
        <begin position="27"/>
        <end position="131"/>
    </location>
</feature>
<evidence type="ECO:0000256" key="15">
    <source>
        <dbReference type="ARBA" id="ARBA00047899"/>
    </source>
</evidence>
<dbReference type="PROSITE" id="PS00108">
    <property type="entry name" value="PROTEIN_KINASE_ST"/>
    <property type="match status" value="1"/>
</dbReference>
<evidence type="ECO:0000256" key="1">
    <source>
        <dbReference type="ARBA" id="ARBA00004167"/>
    </source>
</evidence>
<dbReference type="PROSITE" id="PS50011">
    <property type="entry name" value="PROTEIN_KINASE_DOM"/>
    <property type="match status" value="1"/>
</dbReference>
<dbReference type="InterPro" id="IPR000719">
    <property type="entry name" value="Prot_kinase_dom"/>
</dbReference>
<dbReference type="Gene3D" id="1.10.510.10">
    <property type="entry name" value="Transferase(Phosphotransferase) domain 1"/>
    <property type="match status" value="1"/>
</dbReference>
<name>W9R683_9ROSA</name>
<dbReference type="CDD" id="cd23509">
    <property type="entry name" value="Gnk2-like"/>
    <property type="match status" value="2"/>
</dbReference>
<evidence type="ECO:0000256" key="4">
    <source>
        <dbReference type="ARBA" id="ARBA00022679"/>
    </source>
</evidence>
<dbReference type="FunFam" id="1.10.510.10:FF:001023">
    <property type="entry name" value="Os07g0541700 protein"/>
    <property type="match status" value="1"/>
</dbReference>
<dbReference type="SUPFAM" id="SSF56112">
    <property type="entry name" value="Protein kinase-like (PK-like)"/>
    <property type="match status" value="1"/>
</dbReference>
<evidence type="ECO:0000256" key="9">
    <source>
        <dbReference type="ARBA" id="ARBA00022777"/>
    </source>
</evidence>
<dbReference type="PANTHER" id="PTHR27002">
    <property type="entry name" value="RECEPTOR-LIKE SERINE/THREONINE-PROTEIN KINASE SD1-8"/>
    <property type="match status" value="1"/>
</dbReference>
<feature type="signal peptide" evidence="20">
    <location>
        <begin position="1"/>
        <end position="24"/>
    </location>
</feature>
<feature type="transmembrane region" description="Helical" evidence="19">
    <location>
        <begin position="274"/>
        <end position="298"/>
    </location>
</feature>
<evidence type="ECO:0000256" key="3">
    <source>
        <dbReference type="ARBA" id="ARBA00022527"/>
    </source>
</evidence>
<keyword evidence="7" id="KW-0677">Repeat</keyword>
<evidence type="ECO:0000256" key="18">
    <source>
        <dbReference type="RuleBase" id="RU000304"/>
    </source>
</evidence>
<evidence type="ECO:0000256" key="20">
    <source>
        <dbReference type="SAM" id="SignalP"/>
    </source>
</evidence>
<dbReference type="AlphaFoldDB" id="W9R683"/>
<organism evidence="23 24">
    <name type="scientific">Morus notabilis</name>
    <dbReference type="NCBI Taxonomy" id="981085"/>
    <lineage>
        <taxon>Eukaryota</taxon>
        <taxon>Viridiplantae</taxon>
        <taxon>Streptophyta</taxon>
        <taxon>Embryophyta</taxon>
        <taxon>Tracheophyta</taxon>
        <taxon>Spermatophyta</taxon>
        <taxon>Magnoliopsida</taxon>
        <taxon>eudicotyledons</taxon>
        <taxon>Gunneridae</taxon>
        <taxon>Pentapetalae</taxon>
        <taxon>rosids</taxon>
        <taxon>fabids</taxon>
        <taxon>Rosales</taxon>
        <taxon>Moraceae</taxon>
        <taxon>Moreae</taxon>
        <taxon>Morus</taxon>
    </lineage>
</organism>
<keyword evidence="13 23" id="KW-0675">Receptor</keyword>
<evidence type="ECO:0000313" key="23">
    <source>
        <dbReference type="EMBL" id="EXB74536.1"/>
    </source>
</evidence>
<evidence type="ECO:0000256" key="14">
    <source>
        <dbReference type="ARBA" id="ARBA00023180"/>
    </source>
</evidence>
<keyword evidence="5 19" id="KW-0812">Transmembrane</keyword>
<proteinExistence type="inferred from homology"/>
<keyword evidence="11 19" id="KW-1133">Transmembrane helix</keyword>
<dbReference type="PROSITE" id="PS51473">
    <property type="entry name" value="GNK2"/>
    <property type="match status" value="2"/>
</dbReference>
<evidence type="ECO:0000256" key="17">
    <source>
        <dbReference type="PROSITE-ProRule" id="PRU10141"/>
    </source>
</evidence>